<organism evidence="2">
    <name type="scientific">Streptomyces sp. R44</name>
    <dbReference type="NCBI Taxonomy" id="3238633"/>
    <lineage>
        <taxon>Bacteria</taxon>
        <taxon>Bacillati</taxon>
        <taxon>Actinomycetota</taxon>
        <taxon>Actinomycetes</taxon>
        <taxon>Kitasatosporales</taxon>
        <taxon>Streptomycetaceae</taxon>
        <taxon>Streptomyces</taxon>
    </lineage>
</organism>
<dbReference type="AlphaFoldDB" id="A0AB39STQ8"/>
<evidence type="ECO:0000313" key="2">
    <source>
        <dbReference type="EMBL" id="XDQ70600.1"/>
    </source>
</evidence>
<gene>
    <name evidence="2" type="ORF">AB5J54_08770</name>
</gene>
<dbReference type="PANTHER" id="PTHR40086:SF1">
    <property type="entry name" value="CELL CYCLE REGULATOR CCRZ"/>
    <property type="match status" value="1"/>
</dbReference>
<dbReference type="RefSeq" id="WP_369143319.1">
    <property type="nucleotide sequence ID" value="NZ_CP163444.1"/>
</dbReference>
<dbReference type="Gene3D" id="3.90.1200.10">
    <property type="match status" value="1"/>
</dbReference>
<feature type="domain" description="Aminoglycoside phosphotransferase" evidence="1">
    <location>
        <begin position="17"/>
        <end position="245"/>
    </location>
</feature>
<dbReference type="InterPro" id="IPR052077">
    <property type="entry name" value="CcrZ_PhaseVar_Mediator"/>
</dbReference>
<reference evidence="2" key="1">
    <citation type="submission" date="2024-07" db="EMBL/GenBank/DDBJ databases">
        <authorList>
            <person name="Yu S.T."/>
        </authorList>
    </citation>
    <scope>NUCLEOTIDE SEQUENCE</scope>
    <source>
        <strain evidence="2">R44</strain>
    </source>
</reference>
<dbReference type="EMBL" id="CP163444">
    <property type="protein sequence ID" value="XDQ70600.1"/>
    <property type="molecule type" value="Genomic_DNA"/>
</dbReference>
<sequence>MNWLELYGQAQASGEAAAGYYNRNVGVRTAEGKVNVRIPLAAADTMDVRIWDEEDVLDCIRPYVSRAPQLRHVSLDPRFQVHHFIEGRVLDSFSPRGSSVPEHVIDDVVGVMEQLVRIPPEKAPPLPVDWPESGDGAGFGRLLARLTQQVHDTHRDEYAAVFADFGVPEEPLAVLEPLWDGLVSRPFAVLHADLHRKNMIVSDGTTWFLDWELALWGDPLYEIGIHFHKMDYPAGQRAEVLRRWRDRLPVSATVGPEADLDLYLAHERVKSAIVDTVRYSKQLVGAPSAVVEFLTHRLAKKLNVARPVWGAAPDMTPERVTRTLAPWVEG</sequence>
<evidence type="ECO:0000259" key="1">
    <source>
        <dbReference type="Pfam" id="PF01636"/>
    </source>
</evidence>
<dbReference type="InterPro" id="IPR011009">
    <property type="entry name" value="Kinase-like_dom_sf"/>
</dbReference>
<dbReference type="SUPFAM" id="SSF56112">
    <property type="entry name" value="Protein kinase-like (PK-like)"/>
    <property type="match status" value="1"/>
</dbReference>
<accession>A0AB39STQ8</accession>
<protein>
    <submittedName>
        <fullName evidence="2">Phosphotransferase family protein</fullName>
    </submittedName>
</protein>
<dbReference type="Pfam" id="PF01636">
    <property type="entry name" value="APH"/>
    <property type="match status" value="1"/>
</dbReference>
<dbReference type="PANTHER" id="PTHR40086">
    <property type="entry name" value="PHOSPHOTRANSFERASE YTMP-RELATED"/>
    <property type="match status" value="1"/>
</dbReference>
<name>A0AB39STQ8_9ACTN</name>
<dbReference type="InterPro" id="IPR002575">
    <property type="entry name" value="Aminoglycoside_PTrfase"/>
</dbReference>
<proteinExistence type="predicted"/>